<dbReference type="AlphaFoldDB" id="A0A4Q2S956"/>
<dbReference type="InterPro" id="IPR000847">
    <property type="entry name" value="LysR_HTH_N"/>
</dbReference>
<proteinExistence type="inferred from homology"/>
<keyword evidence="7" id="KW-1185">Reference proteome</keyword>
<evidence type="ECO:0000256" key="1">
    <source>
        <dbReference type="ARBA" id="ARBA00009437"/>
    </source>
</evidence>
<sequence length="301" mass="32430">MTFEQLSIFVAVAEREHLTRAAEALRLTPSAVSAAIRNLEAFYRVALFHRVGRRIELTEEGRQFLEEARAVLRRVRSAEQTLAELGGLMRGTLVVEASQTVASYWLPPVLMRFHHAHPGVDLKFTLGNTTSVTAAVLDGRADIGFVEGVVDEPALSVSRLIDDAILVVTAPDHPWADGRALTPQDLVDGSDWVMREAGSGTRAAFETAIAARGIDPRSLKVVLELPSNEAVLSAVRAGGSATVVAGVAARCFVDAARLARANFALPPRAFSVLRHKERRASRAADALERLAREAAASPVSE</sequence>
<dbReference type="PANTHER" id="PTHR30126:SF39">
    <property type="entry name" value="HTH-TYPE TRANSCRIPTIONAL REGULATOR CYSL"/>
    <property type="match status" value="1"/>
</dbReference>
<evidence type="ECO:0000256" key="2">
    <source>
        <dbReference type="ARBA" id="ARBA00023015"/>
    </source>
</evidence>
<organism evidence="6 7">
    <name type="scientific">Ciceribacter ferrooxidans</name>
    <dbReference type="NCBI Taxonomy" id="2509717"/>
    <lineage>
        <taxon>Bacteria</taxon>
        <taxon>Pseudomonadati</taxon>
        <taxon>Pseudomonadota</taxon>
        <taxon>Alphaproteobacteria</taxon>
        <taxon>Hyphomicrobiales</taxon>
        <taxon>Rhizobiaceae</taxon>
        <taxon>Ciceribacter</taxon>
    </lineage>
</organism>
<dbReference type="InterPro" id="IPR036390">
    <property type="entry name" value="WH_DNA-bd_sf"/>
</dbReference>
<dbReference type="SUPFAM" id="SSF53850">
    <property type="entry name" value="Periplasmic binding protein-like II"/>
    <property type="match status" value="1"/>
</dbReference>
<dbReference type="InterPro" id="IPR036388">
    <property type="entry name" value="WH-like_DNA-bd_sf"/>
</dbReference>
<dbReference type="GO" id="GO:0000976">
    <property type="term" value="F:transcription cis-regulatory region binding"/>
    <property type="evidence" value="ECO:0007669"/>
    <property type="project" value="TreeGrafter"/>
</dbReference>
<dbReference type="Proteomes" id="UP000291088">
    <property type="component" value="Unassembled WGS sequence"/>
</dbReference>
<dbReference type="OrthoDB" id="9808620at2"/>
<dbReference type="EMBL" id="SDVB01000391">
    <property type="protein sequence ID" value="RYB97017.1"/>
    <property type="molecule type" value="Genomic_DNA"/>
</dbReference>
<evidence type="ECO:0000313" key="7">
    <source>
        <dbReference type="Proteomes" id="UP000291088"/>
    </source>
</evidence>
<accession>A0A4Q2S956</accession>
<dbReference type="PROSITE" id="PS50931">
    <property type="entry name" value="HTH_LYSR"/>
    <property type="match status" value="1"/>
</dbReference>
<keyword evidence="2" id="KW-0805">Transcription regulation</keyword>
<gene>
    <name evidence="6" type="ORF">EUU22_23755</name>
</gene>
<comment type="similarity">
    <text evidence="1">Belongs to the LysR transcriptional regulatory family.</text>
</comment>
<name>A0A4Q2S956_9HYPH</name>
<evidence type="ECO:0000256" key="4">
    <source>
        <dbReference type="ARBA" id="ARBA00023163"/>
    </source>
</evidence>
<feature type="domain" description="HTH lysR-type" evidence="5">
    <location>
        <begin position="1"/>
        <end position="58"/>
    </location>
</feature>
<dbReference type="InterPro" id="IPR005119">
    <property type="entry name" value="LysR_subst-bd"/>
</dbReference>
<dbReference type="RefSeq" id="WP_129334448.1">
    <property type="nucleotide sequence ID" value="NZ_SDVB01000391.1"/>
</dbReference>
<keyword evidence="4" id="KW-0804">Transcription</keyword>
<reference evidence="6 7" key="1">
    <citation type="submission" date="2019-01" db="EMBL/GenBank/DDBJ databases">
        <authorList>
            <person name="Deng T."/>
        </authorList>
    </citation>
    <scope>NUCLEOTIDE SEQUENCE [LARGE SCALE GENOMIC DNA]</scope>
    <source>
        <strain evidence="6 7">F8825</strain>
    </source>
</reference>
<evidence type="ECO:0000313" key="6">
    <source>
        <dbReference type="EMBL" id="RYB97017.1"/>
    </source>
</evidence>
<protein>
    <submittedName>
        <fullName evidence="6">LysR family transcriptional regulator</fullName>
    </submittedName>
</protein>
<dbReference type="Gene3D" id="1.10.10.10">
    <property type="entry name" value="Winged helix-like DNA-binding domain superfamily/Winged helix DNA-binding domain"/>
    <property type="match status" value="1"/>
</dbReference>
<keyword evidence="3" id="KW-0238">DNA-binding</keyword>
<dbReference type="GO" id="GO:0003700">
    <property type="term" value="F:DNA-binding transcription factor activity"/>
    <property type="evidence" value="ECO:0007669"/>
    <property type="project" value="InterPro"/>
</dbReference>
<dbReference type="PANTHER" id="PTHR30126">
    <property type="entry name" value="HTH-TYPE TRANSCRIPTIONAL REGULATOR"/>
    <property type="match status" value="1"/>
</dbReference>
<dbReference type="Pfam" id="PF03466">
    <property type="entry name" value="LysR_substrate"/>
    <property type="match status" value="1"/>
</dbReference>
<dbReference type="SUPFAM" id="SSF46785">
    <property type="entry name" value="Winged helix' DNA-binding domain"/>
    <property type="match status" value="1"/>
</dbReference>
<dbReference type="FunFam" id="1.10.10.10:FF:000001">
    <property type="entry name" value="LysR family transcriptional regulator"/>
    <property type="match status" value="1"/>
</dbReference>
<evidence type="ECO:0000256" key="3">
    <source>
        <dbReference type="ARBA" id="ARBA00023125"/>
    </source>
</evidence>
<dbReference type="Pfam" id="PF00126">
    <property type="entry name" value="HTH_1"/>
    <property type="match status" value="1"/>
</dbReference>
<evidence type="ECO:0000259" key="5">
    <source>
        <dbReference type="PROSITE" id="PS50931"/>
    </source>
</evidence>
<dbReference type="Gene3D" id="3.40.190.290">
    <property type="match status" value="1"/>
</dbReference>
<comment type="caution">
    <text evidence="6">The sequence shown here is derived from an EMBL/GenBank/DDBJ whole genome shotgun (WGS) entry which is preliminary data.</text>
</comment>